<name>A0A0K0D9C3_ANGCA</name>
<reference evidence="2" key="2">
    <citation type="submission" date="2017-02" db="UniProtKB">
        <authorList>
            <consortium name="WormBaseParasite"/>
        </authorList>
    </citation>
    <scope>IDENTIFICATION</scope>
</reference>
<dbReference type="AlphaFoldDB" id="A0A0K0D9C3"/>
<organism evidence="1 2">
    <name type="scientific">Angiostrongylus cantonensis</name>
    <name type="common">Rat lungworm</name>
    <dbReference type="NCBI Taxonomy" id="6313"/>
    <lineage>
        <taxon>Eukaryota</taxon>
        <taxon>Metazoa</taxon>
        <taxon>Ecdysozoa</taxon>
        <taxon>Nematoda</taxon>
        <taxon>Chromadorea</taxon>
        <taxon>Rhabditida</taxon>
        <taxon>Rhabditina</taxon>
        <taxon>Rhabditomorpha</taxon>
        <taxon>Strongyloidea</taxon>
        <taxon>Metastrongylidae</taxon>
        <taxon>Angiostrongylus</taxon>
    </lineage>
</organism>
<reference evidence="1" key="1">
    <citation type="submission" date="2012-09" db="EMBL/GenBank/DDBJ databases">
        <authorList>
            <person name="Martin A.A."/>
        </authorList>
    </citation>
    <scope>NUCLEOTIDE SEQUENCE</scope>
</reference>
<accession>A0A0K0D9C3</accession>
<evidence type="ECO:0000313" key="1">
    <source>
        <dbReference type="Proteomes" id="UP000035642"/>
    </source>
</evidence>
<dbReference type="WBParaSite" id="ACAC_0000671401-mRNA-1">
    <property type="protein sequence ID" value="ACAC_0000671401-mRNA-1"/>
    <property type="gene ID" value="ACAC_0000671401"/>
</dbReference>
<protein>
    <submittedName>
        <fullName evidence="2">Uncharacterized protein</fullName>
    </submittedName>
</protein>
<proteinExistence type="predicted"/>
<evidence type="ECO:0000313" key="2">
    <source>
        <dbReference type="WBParaSite" id="ACAC_0000671401-mRNA-1"/>
    </source>
</evidence>
<keyword evidence="1" id="KW-1185">Reference proteome</keyword>
<sequence length="37" mass="4228">MTRSSVRSPTPFSMCIVRRRSRSGVLTMALLHVLLMH</sequence>
<dbReference type="Proteomes" id="UP000035642">
    <property type="component" value="Unassembled WGS sequence"/>
</dbReference>